<protein>
    <recommendedName>
        <fullName evidence="3">RecT family protein</fullName>
    </recommendedName>
</protein>
<organism evidence="1 2">
    <name type="scientific">Gluconacetobacter asukensis</name>
    <dbReference type="NCBI Taxonomy" id="1017181"/>
    <lineage>
        <taxon>Bacteria</taxon>
        <taxon>Pseudomonadati</taxon>
        <taxon>Pseudomonadota</taxon>
        <taxon>Alphaproteobacteria</taxon>
        <taxon>Acetobacterales</taxon>
        <taxon>Acetobacteraceae</taxon>
        <taxon>Gluconacetobacter</taxon>
    </lineage>
</organism>
<dbReference type="EMBL" id="JABEQE010000010">
    <property type="protein sequence ID" value="MBB2172842.1"/>
    <property type="molecule type" value="Genomic_DNA"/>
</dbReference>
<dbReference type="Proteomes" id="UP000577891">
    <property type="component" value="Unassembled WGS sequence"/>
</dbReference>
<keyword evidence="2" id="KW-1185">Reference proteome</keyword>
<sequence length="278" mass="30723">MPVLQPQSFGELMEFAKMAAGSDLMPKDFRGKPGNIMIAVQMGSELGLAPMQAIQNIAVVNGRPSVWGDALPALCRQSSVCDDIEERIEGEGDKMVAICIATRTGKKPVRAEFSVDDAKKAGLWSKQGPWTQYPKRMLQMRARGFALRDAFPDVLKGLITAEEASDIPPDNYRGTVIDVTPERSTAPQSRVTEERRPIDYEALFDARLLKCTDIACVDGQWRAWAQTVEKAQEAGRPIAPEIIERVQAMISDRMADMQQIEHQRAAEHAEADAEEVPA</sequence>
<proteinExistence type="predicted"/>
<dbReference type="GO" id="GO:0003677">
    <property type="term" value="F:DNA binding"/>
    <property type="evidence" value="ECO:0007669"/>
    <property type="project" value="InterPro"/>
</dbReference>
<dbReference type="GO" id="GO:0006259">
    <property type="term" value="P:DNA metabolic process"/>
    <property type="evidence" value="ECO:0007669"/>
    <property type="project" value="InterPro"/>
</dbReference>
<dbReference type="InterPro" id="IPR018330">
    <property type="entry name" value="RecT_fam"/>
</dbReference>
<comment type="caution">
    <text evidence="1">The sequence shown here is derived from an EMBL/GenBank/DDBJ whole genome shotgun (WGS) entry which is preliminary data.</text>
</comment>
<reference evidence="1 2" key="1">
    <citation type="submission" date="2020-04" db="EMBL/GenBank/DDBJ databases">
        <title>Description of novel Gluconacetobacter.</title>
        <authorList>
            <person name="Sombolestani A."/>
        </authorList>
    </citation>
    <scope>NUCLEOTIDE SEQUENCE [LARGE SCALE GENOMIC DNA]</scope>
    <source>
        <strain evidence="1 2">LMG 27724</strain>
    </source>
</reference>
<name>A0A7W4P0E4_9PROT</name>
<evidence type="ECO:0000313" key="2">
    <source>
        <dbReference type="Proteomes" id="UP000577891"/>
    </source>
</evidence>
<evidence type="ECO:0008006" key="3">
    <source>
        <dbReference type="Google" id="ProtNLM"/>
    </source>
</evidence>
<evidence type="ECO:0000313" key="1">
    <source>
        <dbReference type="EMBL" id="MBB2172842.1"/>
    </source>
</evidence>
<dbReference type="Pfam" id="PF03837">
    <property type="entry name" value="RecT"/>
    <property type="match status" value="1"/>
</dbReference>
<gene>
    <name evidence="1" type="ORF">HLH35_12055</name>
</gene>
<dbReference type="AlphaFoldDB" id="A0A7W4P0E4"/>
<accession>A0A7W4P0E4</accession>